<dbReference type="Gene3D" id="2.130.10.10">
    <property type="entry name" value="YVTN repeat-like/Quinoprotein amine dehydrogenase"/>
    <property type="match status" value="1"/>
</dbReference>
<evidence type="ECO:0000256" key="1">
    <source>
        <dbReference type="ARBA" id="ARBA00004496"/>
    </source>
</evidence>
<evidence type="ECO:0000256" key="4">
    <source>
        <dbReference type="ARBA" id="ARBA00022737"/>
    </source>
</evidence>
<feature type="repeat" description="WD" evidence="5">
    <location>
        <begin position="129"/>
        <end position="170"/>
    </location>
</feature>
<sequence length="345" mass="37576">MTFKNKEPVYSVDVNPADTNIIISGGGDDTAYLWRRDNGEVVQKLEKHGDSVTAVGFSKNGEYFGTGGMDGKIHVYKSNPFQPHVLFEDGPDEVVWMDWHPIGNVFAAGANDGSIWMYNAQSKKCMNVFYGHNGPVTTGRFTYSGKNLVTGSEDGSLIIWNPSNASVVQKFTSDDKRFHQEGITSLDVNADDSIIITGSTDSTAKILHKNGNVCLFILHIYLFICSIVALYNNGGCMETVGISSTMAMAATGSVDGSVCIWDINTLRLRNTFKHDEAVTKLKWVNNSPLIASSSVDSTVKIWDSRSGECVRTWKGHQDAILDFALVGDVPTVITASDDGCCLVFA</sequence>
<dbReference type="Proteomes" id="UP000187283">
    <property type="component" value="Unassembled WGS sequence"/>
</dbReference>
<evidence type="ECO:0000256" key="2">
    <source>
        <dbReference type="ARBA" id="ARBA00022490"/>
    </source>
</evidence>
<dbReference type="FunFam" id="2.130.10.10:FF:000074">
    <property type="entry name" value="Angio-associated migratory cell protein-like protein"/>
    <property type="match status" value="1"/>
</dbReference>
<dbReference type="InterPro" id="IPR020472">
    <property type="entry name" value="WD40_PAC1"/>
</dbReference>
<evidence type="ECO:0000256" key="3">
    <source>
        <dbReference type="ARBA" id="ARBA00022574"/>
    </source>
</evidence>
<dbReference type="SUPFAM" id="SSF50978">
    <property type="entry name" value="WD40 repeat-like"/>
    <property type="match status" value="1"/>
</dbReference>
<organism evidence="7 8">
    <name type="scientific">Smittium culicis</name>
    <dbReference type="NCBI Taxonomy" id="133412"/>
    <lineage>
        <taxon>Eukaryota</taxon>
        <taxon>Fungi</taxon>
        <taxon>Fungi incertae sedis</taxon>
        <taxon>Zoopagomycota</taxon>
        <taxon>Kickxellomycotina</taxon>
        <taxon>Harpellomycetes</taxon>
        <taxon>Harpellales</taxon>
        <taxon>Legeriomycetaceae</taxon>
        <taxon>Smittium</taxon>
    </lineage>
</organism>
<dbReference type="Pfam" id="PF00400">
    <property type="entry name" value="WD40"/>
    <property type="match status" value="5"/>
</dbReference>
<evidence type="ECO:0000313" key="7">
    <source>
        <dbReference type="EMBL" id="OMJ10478.1"/>
    </source>
</evidence>
<dbReference type="InterPro" id="IPR024977">
    <property type="entry name" value="Apc4-like_WD40_dom"/>
</dbReference>
<dbReference type="GO" id="GO:0005737">
    <property type="term" value="C:cytoplasm"/>
    <property type="evidence" value="ECO:0007669"/>
    <property type="project" value="UniProtKB-SubCell"/>
</dbReference>
<dbReference type="PANTHER" id="PTHR19857:SF8">
    <property type="entry name" value="ANGIO-ASSOCIATED MIGRATORY CELL PROTEIN"/>
    <property type="match status" value="1"/>
</dbReference>
<keyword evidence="2" id="KW-0963">Cytoplasm</keyword>
<dbReference type="PRINTS" id="PR00320">
    <property type="entry name" value="GPROTEINBRPT"/>
</dbReference>
<comment type="caution">
    <text evidence="7">The sequence shown here is derived from an EMBL/GenBank/DDBJ whole genome shotgun (WGS) entry which is preliminary data.</text>
</comment>
<name>A0A1R1X794_9FUNG</name>
<feature type="domain" description="Anaphase-promoting complex subunit 4-like WD40" evidence="6">
    <location>
        <begin position="243"/>
        <end position="320"/>
    </location>
</feature>
<dbReference type="InterPro" id="IPR001680">
    <property type="entry name" value="WD40_rpt"/>
</dbReference>
<dbReference type="InterPro" id="IPR015943">
    <property type="entry name" value="WD40/YVTN_repeat-like_dom_sf"/>
</dbReference>
<dbReference type="PROSITE" id="PS00678">
    <property type="entry name" value="WD_REPEATS_1"/>
    <property type="match status" value="2"/>
</dbReference>
<dbReference type="STRING" id="133412.A0A1R1X794"/>
<dbReference type="SMART" id="SM00320">
    <property type="entry name" value="WD40"/>
    <property type="match status" value="8"/>
</dbReference>
<dbReference type="EMBL" id="LSSN01004989">
    <property type="protein sequence ID" value="OMJ10478.1"/>
    <property type="molecule type" value="Genomic_DNA"/>
</dbReference>
<dbReference type="Pfam" id="PF12894">
    <property type="entry name" value="ANAPC4_WD40"/>
    <property type="match status" value="1"/>
</dbReference>
<gene>
    <name evidence="7" type="ORF">AYI70_g10309</name>
</gene>
<feature type="repeat" description="WD" evidence="5">
    <location>
        <begin position="45"/>
        <end position="77"/>
    </location>
</feature>
<feature type="repeat" description="WD" evidence="5">
    <location>
        <begin position="271"/>
        <end position="312"/>
    </location>
</feature>
<keyword evidence="4" id="KW-0677">Repeat</keyword>
<reference evidence="7 8" key="1">
    <citation type="submission" date="2017-01" db="EMBL/GenBank/DDBJ databases">
        <authorList>
            <person name="Mah S.A."/>
            <person name="Swanson W.J."/>
            <person name="Moy G.W."/>
            <person name="Vacquier V.D."/>
        </authorList>
    </citation>
    <scope>NUCLEOTIDE SEQUENCE [LARGE SCALE GENOMIC DNA]</scope>
    <source>
        <strain evidence="7 8">GSMNP</strain>
    </source>
</reference>
<feature type="repeat" description="WD" evidence="5">
    <location>
        <begin position="2"/>
        <end position="44"/>
    </location>
</feature>
<dbReference type="AlphaFoldDB" id="A0A1R1X794"/>
<keyword evidence="3 5" id="KW-0853">WD repeat</keyword>
<comment type="subcellular location">
    <subcellularLocation>
        <location evidence="1">Cytoplasm</location>
    </subcellularLocation>
</comment>
<evidence type="ECO:0000256" key="5">
    <source>
        <dbReference type="PROSITE-ProRule" id="PRU00221"/>
    </source>
</evidence>
<dbReference type="InterPro" id="IPR051179">
    <property type="entry name" value="WD_repeat_multifunction"/>
</dbReference>
<dbReference type="OrthoDB" id="10261640at2759"/>
<protein>
    <submittedName>
        <fullName evidence="7">Putative WD repeat-containing protein</fullName>
    </submittedName>
</protein>
<dbReference type="PROSITE" id="PS50294">
    <property type="entry name" value="WD_REPEATS_REGION"/>
    <property type="match status" value="3"/>
</dbReference>
<keyword evidence="8" id="KW-1185">Reference proteome</keyword>
<dbReference type="InterPro" id="IPR036322">
    <property type="entry name" value="WD40_repeat_dom_sf"/>
</dbReference>
<evidence type="ECO:0000313" key="8">
    <source>
        <dbReference type="Proteomes" id="UP000187283"/>
    </source>
</evidence>
<proteinExistence type="predicted"/>
<feature type="repeat" description="WD" evidence="5">
    <location>
        <begin position="230"/>
        <end position="271"/>
    </location>
</feature>
<dbReference type="PANTHER" id="PTHR19857">
    <property type="entry name" value="MITOCHONDRIAL DIVISION PROTEIN 1-RELATED"/>
    <property type="match status" value="1"/>
</dbReference>
<dbReference type="InterPro" id="IPR019775">
    <property type="entry name" value="WD40_repeat_CS"/>
</dbReference>
<accession>A0A1R1X794</accession>
<dbReference type="PROSITE" id="PS50082">
    <property type="entry name" value="WD_REPEATS_2"/>
    <property type="match status" value="5"/>
</dbReference>
<evidence type="ECO:0000259" key="6">
    <source>
        <dbReference type="Pfam" id="PF12894"/>
    </source>
</evidence>
<dbReference type="CDD" id="cd00200">
    <property type="entry name" value="WD40"/>
    <property type="match status" value="1"/>
</dbReference>